<dbReference type="AlphaFoldDB" id="A0A382GTM5"/>
<reference evidence="1" key="1">
    <citation type="submission" date="2018-05" db="EMBL/GenBank/DDBJ databases">
        <authorList>
            <person name="Lanie J.A."/>
            <person name="Ng W.-L."/>
            <person name="Kazmierczak K.M."/>
            <person name="Andrzejewski T.M."/>
            <person name="Davidsen T.M."/>
            <person name="Wayne K.J."/>
            <person name="Tettelin H."/>
            <person name="Glass J.I."/>
            <person name="Rusch D."/>
            <person name="Podicherti R."/>
            <person name="Tsui H.-C.T."/>
            <person name="Winkler M.E."/>
        </authorList>
    </citation>
    <scope>NUCLEOTIDE SEQUENCE</scope>
</reference>
<proteinExistence type="predicted"/>
<accession>A0A382GTM5</accession>
<dbReference type="GO" id="GO:0005509">
    <property type="term" value="F:calcium ion binding"/>
    <property type="evidence" value="ECO:0007669"/>
    <property type="project" value="InterPro"/>
</dbReference>
<evidence type="ECO:0008006" key="2">
    <source>
        <dbReference type="Google" id="ProtNLM"/>
    </source>
</evidence>
<dbReference type="Gene3D" id="2.60.40.10">
    <property type="entry name" value="Immunoglobulins"/>
    <property type="match status" value="1"/>
</dbReference>
<evidence type="ECO:0000313" key="1">
    <source>
        <dbReference type="EMBL" id="SVB78204.1"/>
    </source>
</evidence>
<dbReference type="GO" id="GO:0016020">
    <property type="term" value="C:membrane"/>
    <property type="evidence" value="ECO:0007669"/>
    <property type="project" value="InterPro"/>
</dbReference>
<name>A0A382GTM5_9ZZZZ</name>
<dbReference type="InterPro" id="IPR013783">
    <property type="entry name" value="Ig-like_fold"/>
</dbReference>
<dbReference type="InterPro" id="IPR015919">
    <property type="entry name" value="Cadherin-like_sf"/>
</dbReference>
<dbReference type="SUPFAM" id="SSF49313">
    <property type="entry name" value="Cadherin-like"/>
    <property type="match status" value="1"/>
</dbReference>
<sequence>MVVSISDGDDVSTANYNISIVTVNDIPVITNYILETELDEDSELTLNLNGLYVTDPDNTWPGDFYANGLTVLEGEHYTVDEATIIPDPNFYGTLTVPVTVNDGNDDSEPYNISVTVLSVNDAPVITTAEADTAIEELAYSLDIHFTDVEGTVFGLEFSAEISGSASGWLTAGDVMVEEQGSYTVALNGTPDDENLYENSLVVSISDGDDVSTANYTIIMVTVNDVPVILDFVGNTSFDEDTDFTPSLYSFYVDDPDNTFPGDFYAQGLTFIEGQHYTVNGQTIIPDENYFGEITVPVTVNDGSSDSAPFDLLLTVLPVNDAPIITTFVADIATEEEEYTFNISFTDVDQSNASEYNITTYGSATEWLSISDIEQDSSSYIVSLSGTPDDDNLNQNSLSFILTDPEGSVAVQSYSIEIVSINDVPEIVGYVGDTTLNEDADLTLSLYFLSVLDPDNNFPGDYYANGLTVIGGEHYTTDEATIIP</sequence>
<protein>
    <recommendedName>
        <fullName evidence="2">Cadherin domain-containing protein</fullName>
    </recommendedName>
</protein>
<gene>
    <name evidence="1" type="ORF">METZ01_LOCUS231058</name>
</gene>
<feature type="non-terminal residue" evidence="1">
    <location>
        <position position="483"/>
    </location>
</feature>
<dbReference type="EMBL" id="UINC01057253">
    <property type="protein sequence ID" value="SVB78204.1"/>
    <property type="molecule type" value="Genomic_DNA"/>
</dbReference>
<organism evidence="1">
    <name type="scientific">marine metagenome</name>
    <dbReference type="NCBI Taxonomy" id="408172"/>
    <lineage>
        <taxon>unclassified sequences</taxon>
        <taxon>metagenomes</taxon>
        <taxon>ecological metagenomes</taxon>
    </lineage>
</organism>